<organism evidence="3 4">
    <name type="scientific">Flavimobilis rhizosphaerae</name>
    <dbReference type="NCBI Taxonomy" id="2775421"/>
    <lineage>
        <taxon>Bacteria</taxon>
        <taxon>Bacillati</taxon>
        <taxon>Actinomycetota</taxon>
        <taxon>Actinomycetes</taxon>
        <taxon>Micrococcales</taxon>
        <taxon>Jonesiaceae</taxon>
        <taxon>Flavimobilis</taxon>
    </lineage>
</organism>
<feature type="signal peptide" evidence="2">
    <location>
        <begin position="1"/>
        <end position="28"/>
    </location>
</feature>
<dbReference type="SUPFAM" id="SSF53474">
    <property type="entry name" value="alpha/beta-Hydrolases"/>
    <property type="match status" value="1"/>
</dbReference>
<gene>
    <name evidence="3" type="ORF">IGS67_11455</name>
</gene>
<feature type="compositionally biased region" description="Low complexity" evidence="1">
    <location>
        <begin position="147"/>
        <end position="157"/>
    </location>
</feature>
<comment type="caution">
    <text evidence="3">The sequence shown here is derived from an EMBL/GenBank/DDBJ whole genome shotgun (WGS) entry which is preliminary data.</text>
</comment>
<evidence type="ECO:0008006" key="5">
    <source>
        <dbReference type="Google" id="ProtNLM"/>
    </source>
</evidence>
<reference evidence="3 4" key="1">
    <citation type="submission" date="2020-09" db="EMBL/GenBank/DDBJ databases">
        <title>Flavimobilis rhizosphaerae sp. nov., isolated from rhizosphere soil of Spartina alterniflora.</title>
        <authorList>
            <person name="Hanqin C."/>
        </authorList>
    </citation>
    <scope>NUCLEOTIDE SEQUENCE [LARGE SCALE GENOMIC DNA]</scope>
    <source>
        <strain evidence="3 4">GY 10621</strain>
    </source>
</reference>
<dbReference type="InterPro" id="IPR029058">
    <property type="entry name" value="AB_hydrolase_fold"/>
</dbReference>
<dbReference type="RefSeq" id="WP_192281093.1">
    <property type="nucleotide sequence ID" value="NZ_JACZDF010000006.1"/>
</dbReference>
<keyword evidence="4" id="KW-1185">Reference proteome</keyword>
<keyword evidence="2" id="KW-0732">Signal</keyword>
<dbReference type="Gene3D" id="3.40.50.1820">
    <property type="entry name" value="alpha/beta hydrolase"/>
    <property type="match status" value="1"/>
</dbReference>
<protein>
    <recommendedName>
        <fullName evidence="5">Secreted protein</fullName>
    </recommendedName>
</protein>
<evidence type="ECO:0000256" key="1">
    <source>
        <dbReference type="SAM" id="MobiDB-lite"/>
    </source>
</evidence>
<proteinExistence type="predicted"/>
<evidence type="ECO:0000256" key="2">
    <source>
        <dbReference type="SAM" id="SignalP"/>
    </source>
</evidence>
<feature type="region of interest" description="Disordered" evidence="1">
    <location>
        <begin position="147"/>
        <end position="170"/>
    </location>
</feature>
<dbReference type="EMBL" id="JACZDF010000006">
    <property type="protein sequence ID" value="MBD9700099.1"/>
    <property type="molecule type" value="Genomic_DNA"/>
</dbReference>
<feature type="chain" id="PRO_5046776168" description="Secreted protein" evidence="2">
    <location>
        <begin position="29"/>
        <end position="927"/>
    </location>
</feature>
<evidence type="ECO:0000313" key="3">
    <source>
        <dbReference type="EMBL" id="MBD9700099.1"/>
    </source>
</evidence>
<dbReference type="Proteomes" id="UP000642107">
    <property type="component" value="Unassembled WGS sequence"/>
</dbReference>
<sequence>MRRPRAALLSSALALALAATLGPAAAVAAAPAAPQAAGVSAAVHTEVTTRVADALRAGAGRTSADGIAVVTDDDGAFVSWTAPAGDRLTDARTEFRLPDGRVVQPTVTGRTYGARVLGAPDLKARDVAVVRGSNVLAGRADAVTAPVAPSAPTTLPSRPTKLVSKDPGTPGRYKTRAFTYSSSGMTVPGYDAAVETRAHVVMPRDAKGTRPVVVLLHGRHSVCYQGDEIVDGWPCPEGSRSIPSYLGYRDQQNLLASQGYVTVSISANGINAQDHGENDGGAGTRADLVRRHLTLLSQWNRGTKGPRGTEKLKGKLKLSRVVTVGHSRGGEGVSRAAIKSRAGDPFRIVGQVLVAPTDFATQVAIGIPTTVLLPSCDGDVSDLQGQAYVDRGVGIASGDHALRSSVLVLGANHNYFNSEWTPGVSQAPSWDDGEGVSTSCGPKAAGRLTAKQQRAVGATYVAAAVKAYVARDASARSLLDGSPVRARSAGSATVLSHAVGGRRTAVLTADRQPKVSVRGKAAARSCSLVPRSADAVTCFGDELSPHGAGLMGMSSLPLDPALAVGWTAKGARVRLTGLPSLSHRKWLTMRVVVPPQRTTPSFDLVLTDTAGRSATVKAEHAPSRMPAVANLASRWAQEVRFRLPARSKVDTSKLARVDLKARSASGMLVVLDAYGVSSGQRRSSASVRTVARVSVPTTTRITSADAATQLVRIPVTGTRTRSARVWVEHLDPRTWSTTGSFRTIKPGQTSLDVRLTVPEDDAVSLNPNGYDIGYVTVIADRGAVVDNPTGAVTAPAGKLPTLAAISTDATATPGGSLRWELRLTEPTIEGLWTTARFAAVTDELAAEHLVPTWLQAQVADATLRGPLSSTGAELGLTIASGATSMIVEVPVRRTAQVAPARQVRLVVDRSMLGQPDLVLTGTVTPAP</sequence>
<evidence type="ECO:0000313" key="4">
    <source>
        <dbReference type="Proteomes" id="UP000642107"/>
    </source>
</evidence>
<name>A0ABR9DSH4_9MICO</name>
<accession>A0ABR9DSH4</accession>